<gene>
    <name evidence="2" type="ORF">KHC33_08885</name>
</gene>
<protein>
    <recommendedName>
        <fullName evidence="4">DUF4367 domain-containing protein</fullName>
    </recommendedName>
</protein>
<dbReference type="GeneID" id="65097295"/>
<reference evidence="2 3" key="1">
    <citation type="submission" date="2021-05" db="EMBL/GenBank/DDBJ databases">
        <title>A novel Methanospirillum isolate from a pyrite-forming mixed culture.</title>
        <authorList>
            <person name="Bunk B."/>
            <person name="Sproer C."/>
            <person name="Spring S."/>
            <person name="Pester M."/>
        </authorList>
    </citation>
    <scope>NUCLEOTIDE SEQUENCE [LARGE SCALE GENOMIC DNA]</scope>
    <source>
        <strain evidence="2 3">J.3.6.1-F.2.7.3</strain>
    </source>
</reference>
<accession>A0A8E7AXW0</accession>
<sequence length="402" mass="45123">MNIRMLQICIFIITSLIIGTMLSGCVEVTPPSGEQEVSAYGPSSTGGDLKDLAKGENTDEINQKDNIKQDTGDLTKPTEQPVTVLPGVENGSFVKVVPRNYEELRSDTQISYLPYNRPVFTEDRQYITIQEMKNQSFSNNASAYAYELKTPPLYIDLNFYPKIVTDEQEIYKRTGDKEGTITFTKTRPSQDAWFEMRVYDLNTNQEILREGYGKTYSLTNKSTVIRRAGHFQFDFMGDFMNADISMKIPVDSSTVENYTHVNTIIEDQKIKSGLLPDIFLKIVDLGPSWQQTGRLIHSPDTYSVIFVNPVSGSKIAQDIKKYSNNDVAKSHYSETKSKNSGEIQTSIIAGDEGYGFESVRKTGIVFAQGEYVVELTSFSVPPVSLDELKKYASLISGRINSH</sequence>
<dbReference type="PROSITE" id="PS51257">
    <property type="entry name" value="PROKAR_LIPOPROTEIN"/>
    <property type="match status" value="1"/>
</dbReference>
<evidence type="ECO:0000313" key="3">
    <source>
        <dbReference type="Proteomes" id="UP000680656"/>
    </source>
</evidence>
<evidence type="ECO:0008006" key="4">
    <source>
        <dbReference type="Google" id="ProtNLM"/>
    </source>
</evidence>
<dbReference type="EMBL" id="CP075546">
    <property type="protein sequence ID" value="QVV87491.1"/>
    <property type="molecule type" value="Genomic_DNA"/>
</dbReference>
<proteinExistence type="predicted"/>
<name>A0A8E7AXW0_9EURY</name>
<dbReference type="AlphaFoldDB" id="A0A8E7AXW0"/>
<dbReference type="Proteomes" id="UP000680656">
    <property type="component" value="Chromosome"/>
</dbReference>
<feature type="compositionally biased region" description="Basic and acidic residues" evidence="1">
    <location>
        <begin position="48"/>
        <end position="73"/>
    </location>
</feature>
<keyword evidence="3" id="KW-1185">Reference proteome</keyword>
<dbReference type="KEGG" id="mrtj:KHC33_08885"/>
<organism evidence="2 3">
    <name type="scientific">Methanospirillum purgamenti</name>
    <dbReference type="NCBI Taxonomy" id="2834276"/>
    <lineage>
        <taxon>Archaea</taxon>
        <taxon>Methanobacteriati</taxon>
        <taxon>Methanobacteriota</taxon>
        <taxon>Stenosarchaea group</taxon>
        <taxon>Methanomicrobia</taxon>
        <taxon>Methanomicrobiales</taxon>
        <taxon>Methanospirillaceae</taxon>
        <taxon>Methanospirillum</taxon>
    </lineage>
</organism>
<evidence type="ECO:0000256" key="1">
    <source>
        <dbReference type="SAM" id="MobiDB-lite"/>
    </source>
</evidence>
<dbReference type="RefSeq" id="WP_214418312.1">
    <property type="nucleotide sequence ID" value="NZ_CP075546.1"/>
</dbReference>
<feature type="region of interest" description="Disordered" evidence="1">
    <location>
        <begin position="31"/>
        <end position="79"/>
    </location>
</feature>
<evidence type="ECO:0000313" key="2">
    <source>
        <dbReference type="EMBL" id="QVV87491.1"/>
    </source>
</evidence>